<evidence type="ECO:0000256" key="14">
    <source>
        <dbReference type="PIRSR" id="PIRSR002811-1"/>
    </source>
</evidence>
<dbReference type="PANTHER" id="PTHR30313">
    <property type="entry name" value="DNA PRIMASE"/>
    <property type="match status" value="1"/>
</dbReference>
<dbReference type="PANTHER" id="PTHR30313:SF2">
    <property type="entry name" value="DNA PRIMASE"/>
    <property type="match status" value="1"/>
</dbReference>
<comment type="subunit">
    <text evidence="12">Monomer. Interacts with DnaB.</text>
</comment>
<dbReference type="HAMAP" id="MF_00974">
    <property type="entry name" value="DNA_primase_DnaG"/>
    <property type="match status" value="1"/>
</dbReference>
<dbReference type="FunFam" id="3.90.980.10:FF:000001">
    <property type="entry name" value="DNA primase"/>
    <property type="match status" value="1"/>
</dbReference>
<evidence type="ECO:0000256" key="13">
    <source>
        <dbReference type="PIRNR" id="PIRNR002811"/>
    </source>
</evidence>
<dbReference type="EMBL" id="PVXO01000066">
    <property type="protein sequence ID" value="PRR77229.1"/>
    <property type="molecule type" value="Genomic_DNA"/>
</dbReference>
<dbReference type="OrthoDB" id="9803773at2"/>
<dbReference type="CDD" id="cd03364">
    <property type="entry name" value="TOPRIM_DnaG_primases"/>
    <property type="match status" value="1"/>
</dbReference>
<keyword evidence="1 12" id="KW-0240">DNA-directed RNA polymerase</keyword>
<dbReference type="FunFam" id="3.90.580.10:FF:000001">
    <property type="entry name" value="DNA primase"/>
    <property type="match status" value="1"/>
</dbReference>
<name>A0A2T0B0V1_9CLOT</name>
<keyword evidence="9" id="KW-0460">Magnesium</keyword>
<evidence type="ECO:0000313" key="17">
    <source>
        <dbReference type="Proteomes" id="UP000239706"/>
    </source>
</evidence>
<dbReference type="PROSITE" id="PS50880">
    <property type="entry name" value="TOPRIM"/>
    <property type="match status" value="1"/>
</dbReference>
<evidence type="ECO:0000256" key="7">
    <source>
        <dbReference type="ARBA" id="ARBA00022771"/>
    </source>
</evidence>
<dbReference type="EC" id="2.7.7.101" evidence="12"/>
<dbReference type="GO" id="GO:1990077">
    <property type="term" value="C:primosome complex"/>
    <property type="evidence" value="ECO:0007669"/>
    <property type="project" value="UniProtKB-KW"/>
</dbReference>
<evidence type="ECO:0000256" key="1">
    <source>
        <dbReference type="ARBA" id="ARBA00022478"/>
    </source>
</evidence>
<keyword evidence="17" id="KW-1185">Reference proteome</keyword>
<dbReference type="InterPro" id="IPR006171">
    <property type="entry name" value="TOPRIM_dom"/>
</dbReference>
<dbReference type="RefSeq" id="WP_106064444.1">
    <property type="nucleotide sequence ID" value="NZ_PVXO01000066.1"/>
</dbReference>
<dbReference type="Gene3D" id="1.10.860.10">
    <property type="entry name" value="DNAb Helicase, Chain A"/>
    <property type="match status" value="1"/>
</dbReference>
<dbReference type="Gene3D" id="3.90.580.10">
    <property type="entry name" value="Zinc finger, CHC2-type domain"/>
    <property type="match status" value="1"/>
</dbReference>
<dbReference type="Pfam" id="PF10410">
    <property type="entry name" value="DnaB_bind"/>
    <property type="match status" value="1"/>
</dbReference>
<dbReference type="InterPro" id="IPR037068">
    <property type="entry name" value="DNA_primase_core_N_sf"/>
</dbReference>
<dbReference type="Pfam" id="PF13155">
    <property type="entry name" value="Toprim_2"/>
    <property type="match status" value="1"/>
</dbReference>
<feature type="domain" description="Toprim" evidence="15">
    <location>
        <begin position="250"/>
        <end position="331"/>
    </location>
</feature>
<dbReference type="InterPro" id="IPR019475">
    <property type="entry name" value="DNA_primase_DnaB-bd"/>
</dbReference>
<dbReference type="InterPro" id="IPR013264">
    <property type="entry name" value="DNAG_N"/>
</dbReference>
<evidence type="ECO:0000256" key="10">
    <source>
        <dbReference type="ARBA" id="ARBA00023125"/>
    </source>
</evidence>
<keyword evidence="7 12" id="KW-0863">Zinc-finger</keyword>
<dbReference type="InterPro" id="IPR050219">
    <property type="entry name" value="DnaG_primase"/>
</dbReference>
<dbReference type="SUPFAM" id="SSF56731">
    <property type="entry name" value="DNA primase core"/>
    <property type="match status" value="1"/>
</dbReference>
<comment type="domain">
    <text evidence="12">Contains an N-terminal zinc-binding domain, a central core domain that contains the primase activity, and a C-terminal DnaB-binding domain.</text>
</comment>
<keyword evidence="4 12" id="KW-0548">Nucleotidyltransferase</keyword>
<evidence type="ECO:0000256" key="2">
    <source>
        <dbReference type="ARBA" id="ARBA00022515"/>
    </source>
</evidence>
<accession>A0A2T0B0V1</accession>
<evidence type="ECO:0000256" key="4">
    <source>
        <dbReference type="ARBA" id="ARBA00022695"/>
    </source>
</evidence>
<dbReference type="SMART" id="SM00493">
    <property type="entry name" value="TOPRIM"/>
    <property type="match status" value="1"/>
</dbReference>
<dbReference type="InterPro" id="IPR036977">
    <property type="entry name" value="DNA_primase_Znf_CHC2"/>
</dbReference>
<protein>
    <recommendedName>
        <fullName evidence="12 13">DNA primase</fullName>
        <ecNumber evidence="12">2.7.7.101</ecNumber>
    </recommendedName>
</protein>
<dbReference type="InterPro" id="IPR034151">
    <property type="entry name" value="TOPRIM_DnaG_bac"/>
</dbReference>
<reference evidence="16 17" key="1">
    <citation type="submission" date="2018-03" db="EMBL/GenBank/DDBJ databases">
        <title>Genome sequence of Clostridium liquoris DSM 100320.</title>
        <authorList>
            <person name="Poehlein A."/>
            <person name="Daniel R."/>
        </authorList>
    </citation>
    <scope>NUCLEOTIDE SEQUENCE [LARGE SCALE GENOMIC DNA]</scope>
    <source>
        <strain evidence="16 17">DSM 100320</strain>
    </source>
</reference>
<organism evidence="16 17">
    <name type="scientific">Clostridium liquoris</name>
    <dbReference type="NCBI Taxonomy" id="1289519"/>
    <lineage>
        <taxon>Bacteria</taxon>
        <taxon>Bacillati</taxon>
        <taxon>Bacillota</taxon>
        <taxon>Clostridia</taxon>
        <taxon>Eubacteriales</taxon>
        <taxon>Clostridiaceae</taxon>
        <taxon>Clostridium</taxon>
    </lineage>
</organism>
<comment type="caution">
    <text evidence="16">The sequence shown here is derived from an EMBL/GenBank/DDBJ whole genome shotgun (WGS) entry which is preliminary data.</text>
</comment>
<dbReference type="InterPro" id="IPR006295">
    <property type="entry name" value="DNA_primase_DnaG"/>
</dbReference>
<comment type="similarity">
    <text evidence="12 13">Belongs to the DnaG primase family.</text>
</comment>
<evidence type="ECO:0000256" key="11">
    <source>
        <dbReference type="ARBA" id="ARBA00023163"/>
    </source>
</evidence>
<evidence type="ECO:0000256" key="8">
    <source>
        <dbReference type="ARBA" id="ARBA00022833"/>
    </source>
</evidence>
<evidence type="ECO:0000256" key="3">
    <source>
        <dbReference type="ARBA" id="ARBA00022679"/>
    </source>
</evidence>
<dbReference type="GO" id="GO:0006269">
    <property type="term" value="P:DNA replication, synthesis of primer"/>
    <property type="evidence" value="ECO:0007669"/>
    <property type="project" value="UniProtKB-UniRule"/>
</dbReference>
<evidence type="ECO:0000256" key="5">
    <source>
        <dbReference type="ARBA" id="ARBA00022705"/>
    </source>
</evidence>
<dbReference type="Pfam" id="PF01807">
    <property type="entry name" value="Zn_ribbon_DnaG"/>
    <property type="match status" value="1"/>
</dbReference>
<proteinExistence type="inferred from homology"/>
<evidence type="ECO:0000256" key="6">
    <source>
        <dbReference type="ARBA" id="ARBA00022723"/>
    </source>
</evidence>
<dbReference type="SUPFAM" id="SSF57783">
    <property type="entry name" value="Zinc beta-ribbon"/>
    <property type="match status" value="1"/>
</dbReference>
<comment type="cofactor">
    <cofactor evidence="12 13 14">
        <name>Zn(2+)</name>
        <dbReference type="ChEBI" id="CHEBI:29105"/>
    </cofactor>
    <text evidence="12 13 14">Binds 1 zinc ion per monomer.</text>
</comment>
<dbReference type="InterPro" id="IPR016136">
    <property type="entry name" value="DNA_helicase_N/primase_C"/>
</dbReference>
<gene>
    <name evidence="12 16" type="primary">dnaG</name>
    <name evidence="16" type="ORF">CLLI_23990</name>
</gene>
<dbReference type="GO" id="GO:0003899">
    <property type="term" value="F:DNA-directed RNA polymerase activity"/>
    <property type="evidence" value="ECO:0007669"/>
    <property type="project" value="UniProtKB-UniRule"/>
</dbReference>
<dbReference type="NCBIfam" id="TIGR01391">
    <property type="entry name" value="dnaG"/>
    <property type="match status" value="1"/>
</dbReference>
<dbReference type="SMART" id="SM00400">
    <property type="entry name" value="ZnF_CHCC"/>
    <property type="match status" value="1"/>
</dbReference>
<dbReference type="InterPro" id="IPR002694">
    <property type="entry name" value="Znf_CHC2"/>
</dbReference>
<keyword evidence="2 12" id="KW-0639">Primosome</keyword>
<dbReference type="GO" id="GO:0005737">
    <property type="term" value="C:cytoplasm"/>
    <property type="evidence" value="ECO:0007669"/>
    <property type="project" value="TreeGrafter"/>
</dbReference>
<feature type="zinc finger region" description="CHC2-type" evidence="12 14">
    <location>
        <begin position="37"/>
        <end position="61"/>
    </location>
</feature>
<dbReference type="InterPro" id="IPR030846">
    <property type="entry name" value="DnaG_bac"/>
</dbReference>
<dbReference type="PIRSF" id="PIRSF002811">
    <property type="entry name" value="DnaG"/>
    <property type="match status" value="1"/>
</dbReference>
<comment type="function">
    <text evidence="12 13">RNA polymerase that catalyzes the synthesis of short RNA molecules used as primers for DNA polymerase during DNA replication.</text>
</comment>
<dbReference type="Gene3D" id="3.90.980.10">
    <property type="entry name" value="DNA primase, catalytic core, N-terminal domain"/>
    <property type="match status" value="1"/>
</dbReference>
<dbReference type="Proteomes" id="UP000239706">
    <property type="component" value="Unassembled WGS sequence"/>
</dbReference>
<evidence type="ECO:0000313" key="16">
    <source>
        <dbReference type="EMBL" id="PRR77229.1"/>
    </source>
</evidence>
<dbReference type="Pfam" id="PF08275">
    <property type="entry name" value="DNAG_N"/>
    <property type="match status" value="1"/>
</dbReference>
<dbReference type="GO" id="GO:0000428">
    <property type="term" value="C:DNA-directed RNA polymerase complex"/>
    <property type="evidence" value="ECO:0007669"/>
    <property type="project" value="UniProtKB-KW"/>
</dbReference>
<keyword evidence="10 12" id="KW-0238">DNA-binding</keyword>
<keyword evidence="8 12" id="KW-0862">Zinc</keyword>
<comment type="catalytic activity">
    <reaction evidence="12">
        <text>ssDNA + n NTP = ssDNA/pppN(pN)n-1 hybrid + (n-1) diphosphate.</text>
        <dbReference type="EC" id="2.7.7.101"/>
    </reaction>
</comment>
<dbReference type="GO" id="GO:0008270">
    <property type="term" value="F:zinc ion binding"/>
    <property type="evidence" value="ECO:0007669"/>
    <property type="project" value="UniProtKB-UniRule"/>
</dbReference>
<keyword evidence="6 12" id="KW-0479">Metal-binding</keyword>
<evidence type="ECO:0000259" key="15">
    <source>
        <dbReference type="PROSITE" id="PS50880"/>
    </source>
</evidence>
<sequence length="588" mass="67080">MISEDVIQKVKELNNIVDVVSETVRLKRTGKYYVGLCPFHHEKTPSFTVTPDKGIYKCFGCGEAGNVISFVMKTRNASFSDAIQILADRVNIDIKYKDRNSYGANPNEKLYKINVEAARYFFSNLRRNKNSMNYLTSRGITERTITNFGLGYAVDSWDGLLRFLKSKGYSELDMLAAGLIIKSNKGSLYDRFRNRIIFPVFDYKGRVIGFGGRVLDNSKPKYLNSPETNIFKKGTNLYGLNFAMKNNTDGMFIIVEGYMDCISLHQYGINSAVASLGTALTSNQAKLLKRYADKVIISYDADLAGEKATLRGLHILKEEGFDVRVLTIPEGKDPDEYIRSHGKDAFLRLMECSTQLIDYRIEKAAEGIDLRNSQNLVKYAEAALDIIKDLKPVEKDLYVRKLSDKTGINEQALYDLMNNNLQKHGKNHKDMNSPSILGNKLYVEPAYVKAERTLLKLIINKKETQNYALKFLNEETFISQKDKEIFKLVLDNLEADEEEIGKLIEMNIGDADSIKEWVNIVETELISENCDYKVLIDDYIKEIKKFKLEETRKEIMNKIKNYESEGKIDESLKLAQELINIQKQLGGM</sequence>
<evidence type="ECO:0000256" key="12">
    <source>
        <dbReference type="HAMAP-Rule" id="MF_00974"/>
    </source>
</evidence>
<keyword evidence="3 12" id="KW-0808">Transferase</keyword>
<dbReference type="FunFam" id="3.40.1360.10:FF:000002">
    <property type="entry name" value="DNA primase"/>
    <property type="match status" value="1"/>
</dbReference>
<evidence type="ECO:0000256" key="9">
    <source>
        <dbReference type="ARBA" id="ARBA00022842"/>
    </source>
</evidence>
<keyword evidence="5 12" id="KW-0235">DNA replication</keyword>
<dbReference type="GO" id="GO:0003677">
    <property type="term" value="F:DNA binding"/>
    <property type="evidence" value="ECO:0007669"/>
    <property type="project" value="UniProtKB-KW"/>
</dbReference>
<dbReference type="AlphaFoldDB" id="A0A2T0B0V1"/>
<keyword evidence="11 12" id="KW-0804">Transcription</keyword>
<dbReference type="Gene3D" id="3.40.1360.10">
    <property type="match status" value="1"/>
</dbReference>